<keyword evidence="5" id="KW-1185">Reference proteome</keyword>
<feature type="domain" description="TIL" evidence="3">
    <location>
        <begin position="49"/>
        <end position="100"/>
    </location>
</feature>
<evidence type="ECO:0000256" key="1">
    <source>
        <dbReference type="ARBA" id="ARBA00022900"/>
    </source>
</evidence>
<evidence type="ECO:0000313" key="5">
    <source>
        <dbReference type="Proteomes" id="UP000298663"/>
    </source>
</evidence>
<dbReference type="Proteomes" id="UP000298663">
    <property type="component" value="Unassembled WGS sequence"/>
</dbReference>
<accession>A0A4U5P1B2</accession>
<dbReference type="AlphaFoldDB" id="A0A4U5P1B2"/>
<reference evidence="4 5" key="2">
    <citation type="journal article" date="2019" name="G3 (Bethesda)">
        <title>Hybrid Assembly of the Genome of the Entomopathogenic Nematode Steinernema carpocapsae Identifies the X-Chromosome.</title>
        <authorList>
            <person name="Serra L."/>
            <person name="Macchietto M."/>
            <person name="Macias-Munoz A."/>
            <person name="McGill C.J."/>
            <person name="Rodriguez I.M."/>
            <person name="Rodriguez B."/>
            <person name="Murad R."/>
            <person name="Mortazavi A."/>
        </authorList>
    </citation>
    <scope>NUCLEOTIDE SEQUENCE [LARGE SCALE GENOMIC DNA]</scope>
    <source>
        <strain evidence="4 5">ALL</strain>
    </source>
</reference>
<proteinExistence type="predicted"/>
<dbReference type="Pfam" id="PF01826">
    <property type="entry name" value="TIL"/>
    <property type="match status" value="1"/>
</dbReference>
<feature type="signal peptide" evidence="2">
    <location>
        <begin position="1"/>
        <end position="17"/>
    </location>
</feature>
<reference evidence="4 5" key="1">
    <citation type="journal article" date="2015" name="Genome Biol.">
        <title>Comparative genomics of Steinernema reveals deeply conserved gene regulatory networks.</title>
        <authorList>
            <person name="Dillman A.R."/>
            <person name="Macchietto M."/>
            <person name="Porter C.F."/>
            <person name="Rogers A."/>
            <person name="Williams B."/>
            <person name="Antoshechkin I."/>
            <person name="Lee M.M."/>
            <person name="Goodwin Z."/>
            <person name="Lu X."/>
            <person name="Lewis E.E."/>
            <person name="Goodrich-Blair H."/>
            <person name="Stock S.P."/>
            <person name="Adams B.J."/>
            <person name="Sternberg P.W."/>
            <person name="Mortazavi A."/>
        </authorList>
    </citation>
    <scope>NUCLEOTIDE SEQUENCE [LARGE SCALE GENOMIC DNA]</scope>
    <source>
        <strain evidence="4 5">ALL</strain>
    </source>
</reference>
<comment type="caution">
    <text evidence="4">The sequence shown here is derived from an EMBL/GenBank/DDBJ whole genome shotgun (WGS) entry which is preliminary data.</text>
</comment>
<dbReference type="OrthoDB" id="5856709at2759"/>
<organism evidence="4 5">
    <name type="scientific">Steinernema carpocapsae</name>
    <name type="common">Entomopathogenic nematode</name>
    <dbReference type="NCBI Taxonomy" id="34508"/>
    <lineage>
        <taxon>Eukaryota</taxon>
        <taxon>Metazoa</taxon>
        <taxon>Ecdysozoa</taxon>
        <taxon>Nematoda</taxon>
        <taxon>Chromadorea</taxon>
        <taxon>Rhabditida</taxon>
        <taxon>Tylenchina</taxon>
        <taxon>Panagrolaimomorpha</taxon>
        <taxon>Strongyloidoidea</taxon>
        <taxon>Steinernematidae</taxon>
        <taxon>Steinernema</taxon>
    </lineage>
</organism>
<dbReference type="EMBL" id="AZBU02000003">
    <property type="protein sequence ID" value="TKR89756.1"/>
    <property type="molecule type" value="Genomic_DNA"/>
</dbReference>
<keyword evidence="1" id="KW-0646">Protease inhibitor</keyword>
<keyword evidence="1" id="KW-0722">Serine protease inhibitor</keyword>
<dbReference type="InterPro" id="IPR002919">
    <property type="entry name" value="TIL_dom"/>
</dbReference>
<evidence type="ECO:0000259" key="3">
    <source>
        <dbReference type="Pfam" id="PF01826"/>
    </source>
</evidence>
<evidence type="ECO:0000313" key="4">
    <source>
        <dbReference type="EMBL" id="TKR89756.1"/>
    </source>
</evidence>
<dbReference type="CDD" id="cd19941">
    <property type="entry name" value="TIL"/>
    <property type="match status" value="1"/>
</dbReference>
<dbReference type="GO" id="GO:0004867">
    <property type="term" value="F:serine-type endopeptidase inhibitor activity"/>
    <property type="evidence" value="ECO:0007669"/>
    <property type="project" value="UniProtKB-KW"/>
</dbReference>
<evidence type="ECO:0000256" key="2">
    <source>
        <dbReference type="SAM" id="SignalP"/>
    </source>
</evidence>
<dbReference type="SUPFAM" id="SSF57567">
    <property type="entry name" value="Serine protease inhibitors"/>
    <property type="match status" value="1"/>
</dbReference>
<name>A0A4U5P1B2_STECR</name>
<protein>
    <recommendedName>
        <fullName evidence="3">TIL domain-containing protein</fullName>
    </recommendedName>
</protein>
<dbReference type="InterPro" id="IPR036084">
    <property type="entry name" value="Ser_inhib-like_sf"/>
</dbReference>
<sequence>MFEILVVCFMLSIPVSTVEIASPADPAALLSQIMTILKQIMEKLIPLTCGTNAHYTTCGGCDQVCNQEPMMCATVCQKKCVCNDGFVRSSTGQCISQDDCANQCNCPAGKICVPSPKQCITTPCPQYDCI</sequence>
<dbReference type="Gene3D" id="2.10.25.10">
    <property type="entry name" value="Laminin"/>
    <property type="match status" value="1"/>
</dbReference>
<gene>
    <name evidence="4" type="ORF">L596_013809</name>
</gene>
<feature type="chain" id="PRO_5020725950" description="TIL domain-containing protein" evidence="2">
    <location>
        <begin position="18"/>
        <end position="130"/>
    </location>
</feature>
<keyword evidence="2" id="KW-0732">Signal</keyword>